<dbReference type="InterPro" id="IPR001610">
    <property type="entry name" value="PAC"/>
</dbReference>
<name>A0A7W8HMC8_9BURK</name>
<dbReference type="SMART" id="SM00086">
    <property type="entry name" value="PAC"/>
    <property type="match status" value="2"/>
</dbReference>
<evidence type="ECO:0000259" key="4">
    <source>
        <dbReference type="PROSITE" id="PS50883"/>
    </source>
</evidence>
<dbReference type="PANTHER" id="PTHR44757:SF2">
    <property type="entry name" value="BIOFILM ARCHITECTURE MAINTENANCE PROTEIN MBAA"/>
    <property type="match status" value="1"/>
</dbReference>
<dbReference type="Gene3D" id="3.20.20.450">
    <property type="entry name" value="EAL domain"/>
    <property type="match status" value="1"/>
</dbReference>
<dbReference type="CDD" id="cd01948">
    <property type="entry name" value="EAL"/>
    <property type="match status" value="1"/>
</dbReference>
<gene>
    <name evidence="6" type="ORF">HNQ70_003736</name>
</gene>
<dbReference type="RefSeq" id="WP_183970574.1">
    <property type="nucleotide sequence ID" value="NZ_BAABEW010000013.1"/>
</dbReference>
<keyword evidence="1" id="KW-0812">Transmembrane</keyword>
<reference evidence="6 7" key="1">
    <citation type="submission" date="2020-08" db="EMBL/GenBank/DDBJ databases">
        <title>Genomic Encyclopedia of Type Strains, Phase IV (KMG-IV): sequencing the most valuable type-strain genomes for metagenomic binning, comparative biology and taxonomic classification.</title>
        <authorList>
            <person name="Goeker M."/>
        </authorList>
    </citation>
    <scope>NUCLEOTIDE SEQUENCE [LARGE SCALE GENOMIC DNA]</scope>
    <source>
        <strain evidence="6 7">DSM 29781</strain>
    </source>
</reference>
<dbReference type="EMBL" id="JACHGB010000008">
    <property type="protein sequence ID" value="MBB5273705.1"/>
    <property type="molecule type" value="Genomic_DNA"/>
</dbReference>
<keyword evidence="7" id="KW-1185">Reference proteome</keyword>
<dbReference type="PANTHER" id="PTHR44757">
    <property type="entry name" value="DIGUANYLATE CYCLASE DGCP"/>
    <property type="match status" value="1"/>
</dbReference>
<dbReference type="InterPro" id="IPR001633">
    <property type="entry name" value="EAL_dom"/>
</dbReference>
<dbReference type="CDD" id="cd01949">
    <property type="entry name" value="GGDEF"/>
    <property type="match status" value="1"/>
</dbReference>
<dbReference type="PROSITE" id="PS50887">
    <property type="entry name" value="GGDEF"/>
    <property type="match status" value="1"/>
</dbReference>
<proteinExistence type="predicted"/>
<dbReference type="AlphaFoldDB" id="A0A7W8HMC8"/>
<evidence type="ECO:0000259" key="2">
    <source>
        <dbReference type="PROSITE" id="PS50112"/>
    </source>
</evidence>
<feature type="domain" description="PAS" evidence="2">
    <location>
        <begin position="212"/>
        <end position="259"/>
    </location>
</feature>
<keyword evidence="1" id="KW-1133">Transmembrane helix</keyword>
<organism evidence="6 7">
    <name type="scientific">Quisquiliibacterium transsilvanicum</name>
    <dbReference type="NCBI Taxonomy" id="1549638"/>
    <lineage>
        <taxon>Bacteria</taxon>
        <taxon>Pseudomonadati</taxon>
        <taxon>Pseudomonadota</taxon>
        <taxon>Betaproteobacteria</taxon>
        <taxon>Burkholderiales</taxon>
        <taxon>Burkholderiaceae</taxon>
        <taxon>Quisquiliibacterium</taxon>
    </lineage>
</organism>
<evidence type="ECO:0000259" key="3">
    <source>
        <dbReference type="PROSITE" id="PS50113"/>
    </source>
</evidence>
<dbReference type="SMART" id="SM00091">
    <property type="entry name" value="PAS"/>
    <property type="match status" value="2"/>
</dbReference>
<dbReference type="InterPro" id="IPR000700">
    <property type="entry name" value="PAS-assoc_C"/>
</dbReference>
<sequence length="946" mass="104910">MPTKTHEAPRSRPAAQALLPAGAALLATALLGAAAAAGLLGWRPVLLLSALAWAGAAGALAVRARARERQLGLDRERIHALDELQAQHGIAEQLGGFGTWVIDRGRNRFVWSPGAFRLFGIDPQDGEPSLRRFSSAIHEDDRQRWIDAHRRAMHRGGEARIEYRYQRGGHETIWVRSIARAERDEQGQVDRLGGVAQDITGIRAMQQQLATSEAKFRDLTQMSSDWVWETDEHHRWSYFSDSVDAVLGRWVRELVGRHLWDLPQDRLAFEPPDWKGQQVLMDAHAPFEDFEYAVIDPQGVARCVSISGRAVFDSSGTFAGYRGVGKAITREKQQRMLLKIESEIASIMRDQCDPERVTAAVIITLCGVLGWTGGANLVMLEGRKGFAPHERWGHPGFTRMVAELPAEIPLLRGSSEARAWQEGSPVWIEDLEAHPQLAHRYQTTRLGVHAAFLAPIADEGGKALSVLLFLSPASYRGEPFLFQVAEIVSRNLALYLQRIAAERRLTHQSQHDALTDLPNRVFLTRKLESRLARAEAAAVLYIDLDRYKLINDTLGHSAGDQVLIEVAKRLRDAIRPQDVAGRIGGDEFILLLTGLSDRDEIERIARRVLASIEKPFVLMNRAYFLSASIGVAIAPDDGTDAGLLIKRADGAMYRVKSEGRNDVRFCTGEASDARTDQLQLAAELPLALQRGDIDLHYQPILDVADRRVVGFEALLRWRHPVRGLLAADSFLPVVEQNNLIHELDLWSLRRALDDRVALGLDRHEDAAVSVNISARHFAEGDFLATVNGLLAERAFPARLLRLELTESAFIEHPERAAALIAELRRIGVQVIIDNFGTGYAALSYLKDLPVDGLKIDQTFVRNLPADRGNAAIVEAITTLAARLGVQALAEGVETAAELRTLRKLDCQQMQGTLISEPLPLAQLQDFMESLPEIRRMHLVREAGAAG</sequence>
<comment type="caution">
    <text evidence="6">The sequence shown here is derived from an EMBL/GenBank/DDBJ whole genome shotgun (WGS) entry which is preliminary data.</text>
</comment>
<dbReference type="InterPro" id="IPR013655">
    <property type="entry name" value="PAS_fold_3"/>
</dbReference>
<dbReference type="SUPFAM" id="SSF55785">
    <property type="entry name" value="PYP-like sensor domain (PAS domain)"/>
    <property type="match status" value="2"/>
</dbReference>
<evidence type="ECO:0000313" key="7">
    <source>
        <dbReference type="Proteomes" id="UP000532440"/>
    </source>
</evidence>
<feature type="transmembrane region" description="Helical" evidence="1">
    <location>
        <begin position="357"/>
        <end position="380"/>
    </location>
</feature>
<dbReference type="PROSITE" id="PS50112">
    <property type="entry name" value="PAS"/>
    <property type="match status" value="1"/>
</dbReference>
<dbReference type="SUPFAM" id="SSF55073">
    <property type="entry name" value="Nucleotide cyclase"/>
    <property type="match status" value="1"/>
</dbReference>
<feature type="domain" description="PAC" evidence="3">
    <location>
        <begin position="288"/>
        <end position="340"/>
    </location>
</feature>
<dbReference type="InterPro" id="IPR029016">
    <property type="entry name" value="GAF-like_dom_sf"/>
</dbReference>
<evidence type="ECO:0000313" key="6">
    <source>
        <dbReference type="EMBL" id="MBB5273705.1"/>
    </source>
</evidence>
<dbReference type="SUPFAM" id="SSF141868">
    <property type="entry name" value="EAL domain-like"/>
    <property type="match status" value="1"/>
</dbReference>
<keyword evidence="1" id="KW-0472">Membrane</keyword>
<dbReference type="SMART" id="SM00267">
    <property type="entry name" value="GGDEF"/>
    <property type="match status" value="1"/>
</dbReference>
<dbReference type="NCBIfam" id="TIGR00229">
    <property type="entry name" value="sensory_box"/>
    <property type="match status" value="1"/>
</dbReference>
<dbReference type="Gene3D" id="3.30.70.270">
    <property type="match status" value="1"/>
</dbReference>
<evidence type="ECO:0000259" key="5">
    <source>
        <dbReference type="PROSITE" id="PS50887"/>
    </source>
</evidence>
<feature type="domain" description="PAC" evidence="3">
    <location>
        <begin position="159"/>
        <end position="211"/>
    </location>
</feature>
<dbReference type="PROSITE" id="PS50883">
    <property type="entry name" value="EAL"/>
    <property type="match status" value="1"/>
</dbReference>
<dbReference type="Gene3D" id="2.10.70.100">
    <property type="match status" value="1"/>
</dbReference>
<feature type="transmembrane region" description="Helical" evidence="1">
    <location>
        <begin position="46"/>
        <end position="66"/>
    </location>
</feature>
<dbReference type="Proteomes" id="UP000532440">
    <property type="component" value="Unassembled WGS sequence"/>
</dbReference>
<dbReference type="InterPro" id="IPR029787">
    <property type="entry name" value="Nucleotide_cyclase"/>
</dbReference>
<feature type="domain" description="GGDEF" evidence="5">
    <location>
        <begin position="535"/>
        <end position="668"/>
    </location>
</feature>
<dbReference type="InterPro" id="IPR043128">
    <property type="entry name" value="Rev_trsase/Diguanyl_cyclase"/>
</dbReference>
<dbReference type="SUPFAM" id="SSF55781">
    <property type="entry name" value="GAF domain-like"/>
    <property type="match status" value="1"/>
</dbReference>
<dbReference type="CDD" id="cd00130">
    <property type="entry name" value="PAS"/>
    <property type="match status" value="2"/>
</dbReference>
<dbReference type="Gene3D" id="3.30.450.20">
    <property type="entry name" value="PAS domain"/>
    <property type="match status" value="2"/>
</dbReference>
<dbReference type="PROSITE" id="PS50113">
    <property type="entry name" value="PAC"/>
    <property type="match status" value="2"/>
</dbReference>
<dbReference type="Pfam" id="PF00990">
    <property type="entry name" value="GGDEF"/>
    <property type="match status" value="1"/>
</dbReference>
<dbReference type="Pfam" id="PF08447">
    <property type="entry name" value="PAS_3"/>
    <property type="match status" value="1"/>
</dbReference>
<dbReference type="InterPro" id="IPR035965">
    <property type="entry name" value="PAS-like_dom_sf"/>
</dbReference>
<dbReference type="InterPro" id="IPR035919">
    <property type="entry name" value="EAL_sf"/>
</dbReference>
<evidence type="ECO:0000256" key="1">
    <source>
        <dbReference type="SAM" id="Phobius"/>
    </source>
</evidence>
<protein>
    <submittedName>
        <fullName evidence="6">Diguanylate cyclase (GGDEF)-like protein/PAS domain S-box-containing protein</fullName>
    </submittedName>
</protein>
<dbReference type="Gene3D" id="3.30.450.40">
    <property type="match status" value="1"/>
</dbReference>
<dbReference type="InterPro" id="IPR000160">
    <property type="entry name" value="GGDEF_dom"/>
</dbReference>
<accession>A0A7W8HMC8</accession>
<dbReference type="InterPro" id="IPR052155">
    <property type="entry name" value="Biofilm_reg_signaling"/>
</dbReference>
<dbReference type="InterPro" id="IPR000014">
    <property type="entry name" value="PAS"/>
</dbReference>
<dbReference type="Pfam" id="PF13426">
    <property type="entry name" value="PAS_9"/>
    <property type="match status" value="1"/>
</dbReference>
<feature type="domain" description="EAL" evidence="4">
    <location>
        <begin position="677"/>
        <end position="931"/>
    </location>
</feature>
<dbReference type="Pfam" id="PF00563">
    <property type="entry name" value="EAL"/>
    <property type="match status" value="1"/>
</dbReference>
<dbReference type="SMART" id="SM00052">
    <property type="entry name" value="EAL"/>
    <property type="match status" value="1"/>
</dbReference>
<dbReference type="NCBIfam" id="TIGR00254">
    <property type="entry name" value="GGDEF"/>
    <property type="match status" value="1"/>
</dbReference>